<accession>A0A3B0RMK2</accession>
<dbReference type="GO" id="GO:0009252">
    <property type="term" value="P:peptidoglycan biosynthetic process"/>
    <property type="evidence" value="ECO:0007669"/>
    <property type="project" value="UniProtKB-UniPathway"/>
</dbReference>
<protein>
    <recommendedName>
        <fullName evidence="6">L,D-TPase catalytic domain-containing protein</fullName>
    </recommendedName>
</protein>
<keyword evidence="5" id="KW-0961">Cell wall biogenesis/degradation</keyword>
<dbReference type="SUPFAM" id="SSF141523">
    <property type="entry name" value="L,D-transpeptidase catalytic domain-like"/>
    <property type="match status" value="1"/>
</dbReference>
<dbReference type="GO" id="GO:0016740">
    <property type="term" value="F:transferase activity"/>
    <property type="evidence" value="ECO:0007669"/>
    <property type="project" value="UniProtKB-KW"/>
</dbReference>
<dbReference type="InterPro" id="IPR038063">
    <property type="entry name" value="Transpep_catalytic_dom"/>
</dbReference>
<dbReference type="AlphaFoldDB" id="A0A3B0RMK2"/>
<keyword evidence="3" id="KW-0133">Cell shape</keyword>
<sequence>MSKPSVLGRTALALAVLMGLFFLSVEAQASPEIKKEYLAYNIIKLAKGQKALLVVKSRPVLHVIGDKLGTLDAYHVISGKARGDKQRRGDLKTPEGTYFFVESIDGKKLPGRYGVLAVVTDYPNPIDRQAKKTGSGIWLHGTDDPPRLKRPRDSKGCVVALNDDVLRIINYIEIGRTPVIVVEALVRGSLEEAAETGKEISKFLIVKGLLKAKEKNNLSIFRHSNGFVATVARGTKTDRYYIKKDKAGWSLIGKESQVVGGKSQSLLDVQGKPRDLNKK</sequence>
<keyword evidence="4" id="KW-0573">Peptidoglycan synthesis</keyword>
<evidence type="ECO:0000256" key="4">
    <source>
        <dbReference type="ARBA" id="ARBA00022984"/>
    </source>
</evidence>
<evidence type="ECO:0000259" key="6">
    <source>
        <dbReference type="PROSITE" id="PS52029"/>
    </source>
</evidence>
<evidence type="ECO:0000256" key="3">
    <source>
        <dbReference type="ARBA" id="ARBA00022960"/>
    </source>
</evidence>
<dbReference type="CDD" id="cd16913">
    <property type="entry name" value="YkuD_like"/>
    <property type="match status" value="1"/>
</dbReference>
<keyword evidence="2" id="KW-0808">Transferase</keyword>
<dbReference type="UniPathway" id="UPA00219"/>
<evidence type="ECO:0000256" key="1">
    <source>
        <dbReference type="ARBA" id="ARBA00004752"/>
    </source>
</evidence>
<gene>
    <name evidence="7" type="ORF">MNBD_DELTA01-1866</name>
</gene>
<dbReference type="GO" id="GO:0071555">
    <property type="term" value="P:cell wall organization"/>
    <property type="evidence" value="ECO:0007669"/>
    <property type="project" value="UniProtKB-KW"/>
</dbReference>
<dbReference type="InterPro" id="IPR005490">
    <property type="entry name" value="LD_TPept_cat_dom"/>
</dbReference>
<evidence type="ECO:0000256" key="5">
    <source>
        <dbReference type="ARBA" id="ARBA00023316"/>
    </source>
</evidence>
<reference evidence="7" key="1">
    <citation type="submission" date="2018-06" db="EMBL/GenBank/DDBJ databases">
        <authorList>
            <person name="Zhirakovskaya E."/>
        </authorList>
    </citation>
    <scope>NUCLEOTIDE SEQUENCE</scope>
</reference>
<feature type="domain" description="L,D-TPase catalytic" evidence="6">
    <location>
        <begin position="50"/>
        <end position="182"/>
    </location>
</feature>
<evidence type="ECO:0000256" key="2">
    <source>
        <dbReference type="ARBA" id="ARBA00022679"/>
    </source>
</evidence>
<proteinExistence type="predicted"/>
<dbReference type="EMBL" id="UOEA01000073">
    <property type="protein sequence ID" value="VAV84775.1"/>
    <property type="molecule type" value="Genomic_DNA"/>
</dbReference>
<comment type="pathway">
    <text evidence="1">Cell wall biogenesis; peptidoglycan biosynthesis.</text>
</comment>
<dbReference type="PANTHER" id="PTHR36699:SF1">
    <property type="entry name" value="L,D-TRANSPEPTIDASE YAFK-RELATED"/>
    <property type="match status" value="1"/>
</dbReference>
<dbReference type="PROSITE" id="PS52029">
    <property type="entry name" value="LD_TPASE"/>
    <property type="match status" value="1"/>
</dbReference>
<evidence type="ECO:0000313" key="7">
    <source>
        <dbReference type="EMBL" id="VAV84775.1"/>
    </source>
</evidence>
<dbReference type="GO" id="GO:0008360">
    <property type="term" value="P:regulation of cell shape"/>
    <property type="evidence" value="ECO:0007669"/>
    <property type="project" value="UniProtKB-KW"/>
</dbReference>
<dbReference type="PANTHER" id="PTHR36699">
    <property type="entry name" value="LD-TRANSPEPTIDASE"/>
    <property type="match status" value="1"/>
</dbReference>
<organism evidence="7">
    <name type="scientific">hydrothermal vent metagenome</name>
    <dbReference type="NCBI Taxonomy" id="652676"/>
    <lineage>
        <taxon>unclassified sequences</taxon>
        <taxon>metagenomes</taxon>
        <taxon>ecological metagenomes</taxon>
    </lineage>
</organism>
<dbReference type="Gene3D" id="2.40.440.10">
    <property type="entry name" value="L,D-transpeptidase catalytic domain-like"/>
    <property type="match status" value="1"/>
</dbReference>
<name>A0A3B0RMK2_9ZZZZ</name>
<dbReference type="Pfam" id="PF03734">
    <property type="entry name" value="YkuD"/>
    <property type="match status" value="1"/>
</dbReference>